<evidence type="ECO:0000256" key="7">
    <source>
        <dbReference type="NCBIfam" id="TIGR03303"/>
    </source>
</evidence>
<keyword evidence="10" id="KW-1185">Reference proteome</keyword>
<dbReference type="InterPro" id="IPR010827">
    <property type="entry name" value="BamA/TamA_POTRA"/>
</dbReference>
<dbReference type="Proteomes" id="UP000219452">
    <property type="component" value="Unassembled WGS sequence"/>
</dbReference>
<protein>
    <recommendedName>
        <fullName evidence="7">Outer membrane protein assembly factor BamA</fullName>
    </recommendedName>
</protein>
<dbReference type="PIRSF" id="PIRSF006076">
    <property type="entry name" value="OM_assembly_OMP85"/>
    <property type="match status" value="1"/>
</dbReference>
<dbReference type="GO" id="GO:0071709">
    <property type="term" value="P:membrane assembly"/>
    <property type="evidence" value="ECO:0007669"/>
    <property type="project" value="InterPro"/>
</dbReference>
<evidence type="ECO:0000256" key="2">
    <source>
        <dbReference type="ARBA" id="ARBA00022452"/>
    </source>
</evidence>
<keyword evidence="2" id="KW-1134">Transmembrane beta strand</keyword>
<dbReference type="InterPro" id="IPR034746">
    <property type="entry name" value="POTRA"/>
</dbReference>
<proteinExistence type="predicted"/>
<evidence type="ECO:0000256" key="6">
    <source>
        <dbReference type="ARBA" id="ARBA00023237"/>
    </source>
</evidence>
<dbReference type="Pfam" id="PF07244">
    <property type="entry name" value="POTRA"/>
    <property type="match status" value="4"/>
</dbReference>
<dbReference type="GO" id="GO:0009279">
    <property type="term" value="C:cell outer membrane"/>
    <property type="evidence" value="ECO:0007669"/>
    <property type="project" value="UniProtKB-UniRule"/>
</dbReference>
<accession>A0A286G8M4</accession>
<dbReference type="InterPro" id="IPR039910">
    <property type="entry name" value="D15-like"/>
</dbReference>
<evidence type="ECO:0000256" key="5">
    <source>
        <dbReference type="ARBA" id="ARBA00023136"/>
    </source>
</evidence>
<organism evidence="9 10">
    <name type="scientific">Spirosoma fluviale</name>
    <dbReference type="NCBI Taxonomy" id="1597977"/>
    <lineage>
        <taxon>Bacteria</taxon>
        <taxon>Pseudomonadati</taxon>
        <taxon>Bacteroidota</taxon>
        <taxon>Cytophagia</taxon>
        <taxon>Cytophagales</taxon>
        <taxon>Cytophagaceae</taxon>
        <taxon>Spirosoma</taxon>
    </lineage>
</organism>
<dbReference type="PANTHER" id="PTHR12815">
    <property type="entry name" value="SORTING AND ASSEMBLY MACHINERY SAMM50 PROTEIN FAMILY MEMBER"/>
    <property type="match status" value="1"/>
</dbReference>
<evidence type="ECO:0000259" key="8">
    <source>
        <dbReference type="PROSITE" id="PS51779"/>
    </source>
</evidence>
<dbReference type="InterPro" id="IPR023707">
    <property type="entry name" value="OM_assembly_BamA"/>
</dbReference>
<evidence type="ECO:0000256" key="3">
    <source>
        <dbReference type="ARBA" id="ARBA00022692"/>
    </source>
</evidence>
<keyword evidence="5" id="KW-0472">Membrane</keyword>
<gene>
    <name evidence="9" type="ORF">SAMN06269250_3693</name>
</gene>
<comment type="subcellular location">
    <subcellularLocation>
        <location evidence="1">Membrane</location>
    </subcellularLocation>
</comment>
<evidence type="ECO:0000256" key="1">
    <source>
        <dbReference type="ARBA" id="ARBA00004370"/>
    </source>
</evidence>
<keyword evidence="3" id="KW-0812">Transmembrane</keyword>
<reference evidence="10" key="1">
    <citation type="submission" date="2017-09" db="EMBL/GenBank/DDBJ databases">
        <authorList>
            <person name="Varghese N."/>
            <person name="Submissions S."/>
        </authorList>
    </citation>
    <scope>NUCLEOTIDE SEQUENCE [LARGE SCALE GENOMIC DNA]</scope>
    <source>
        <strain evidence="10">DSM 29961</strain>
    </source>
</reference>
<evidence type="ECO:0000256" key="4">
    <source>
        <dbReference type="ARBA" id="ARBA00022729"/>
    </source>
</evidence>
<name>A0A286G8M4_9BACT</name>
<dbReference type="Gene3D" id="3.10.20.310">
    <property type="entry name" value="membrane protein fhac"/>
    <property type="match status" value="5"/>
</dbReference>
<feature type="domain" description="POTRA" evidence="8">
    <location>
        <begin position="235"/>
        <end position="324"/>
    </location>
</feature>
<feature type="domain" description="POTRA" evidence="8">
    <location>
        <begin position="327"/>
        <end position="409"/>
    </location>
</feature>
<evidence type="ECO:0000313" key="9">
    <source>
        <dbReference type="EMBL" id="SOD91893.1"/>
    </source>
</evidence>
<dbReference type="Gene3D" id="2.40.160.50">
    <property type="entry name" value="membrane protein fhac: a member of the omp85/tpsb transporter family"/>
    <property type="match status" value="1"/>
</dbReference>
<dbReference type="AlphaFoldDB" id="A0A286G8M4"/>
<keyword evidence="6" id="KW-0998">Cell outer membrane</keyword>
<keyword evidence="4" id="KW-0732">Signal</keyword>
<dbReference type="PROSITE" id="PS51779">
    <property type="entry name" value="POTRA"/>
    <property type="match status" value="2"/>
</dbReference>
<evidence type="ECO:0000313" key="10">
    <source>
        <dbReference type="Proteomes" id="UP000219452"/>
    </source>
</evidence>
<dbReference type="NCBIfam" id="TIGR03303">
    <property type="entry name" value="OM_YaeT"/>
    <property type="match status" value="1"/>
</dbReference>
<dbReference type="EMBL" id="OCNH01000003">
    <property type="protein sequence ID" value="SOD91893.1"/>
    <property type="molecule type" value="Genomic_DNA"/>
</dbReference>
<sequence>MKRAGTIQPFYLTGTPDNQQHISYYNLEHRIKYLVGAVCLLVGLLPAKVWAQVRVGVGRDTPALTETNDLLNYANPKEYEIAGLSVTGTRYLDPNSLVSLGGLKVGDKIRIPGEAIGSSVRKLMESGLLDNVELFSTNVADNKVTLMFKVLERPRLYRVSFMGIKKGEQDNLKDKVKLNLGKIVTNTIIKNTQMATRKYFIDKGYLNTKVKITTIPDSTRNNATMRVLVDKGQKVKIAKINLEGIEEVDESAVRMKMKGTKEQRFGRVFTPSKFVPKKYEEDKQKLIEYYNKLGYRDATIESDSVINNGGNSNTITINMKVNEGHQYYYRKIDFSGNYLYTSDQLRSVLGVTKGDVYNPEDLDKRLNGNPGQDLSSQYMDLGYLYYNAQPIERAIEGDSIDLEIRIFEGKQATINKVILNGNTKTSDHVVMRTIRTLPGQKFSKTNLIRTQRELSTLGYFDPEKIGINPVPQNDGTVDIEYTVEEKPSDQIELSGGWGGYVGFVGTLGLTFNNFSARNITNMKAWRPLPAGDGQRVQLRFQANGSQYQVYSLSFTEPWLGGRKPNALSVSASHTVYKTFYDPTNPASIYQSLKGRQPTGSYTNTAVTIGLGRQLKVPDDYFSLSNSLSFQRYNLNNLDLFYIGYKDGISNNITFNTTLSRNSIDNPQFPRAGSSFTLSGSFTPPYSAWRKTTLSEKPEDKYKFVEYHKWMFDASWFQTVFGKLVLSTRAHLGFLGSYNNRTSIGPFERFVLGGSGLAGQGQFALAQDIIGLRGYDDRSVYTADYDRAVDAQARSQGGVVYNKFVAELRYPVSLNPSATIFVLTFLEAGNNWGSYKQYNPFDLKRSVGFGARIFMPAFGLIGIDYGYGFDKIPGVKDKASGQFHFTIGQQIR</sequence>
<dbReference type="PANTHER" id="PTHR12815:SF47">
    <property type="entry name" value="TRANSLOCATION AND ASSEMBLY MODULE SUBUNIT TAMA"/>
    <property type="match status" value="1"/>
</dbReference>